<evidence type="ECO:0000259" key="1">
    <source>
        <dbReference type="PROSITE" id="PS50076"/>
    </source>
</evidence>
<dbReference type="CDD" id="cd06257">
    <property type="entry name" value="DnaJ"/>
    <property type="match status" value="1"/>
</dbReference>
<dbReference type="GO" id="GO:0044183">
    <property type="term" value="F:protein folding chaperone"/>
    <property type="evidence" value="ECO:0007669"/>
    <property type="project" value="TreeGrafter"/>
</dbReference>
<dbReference type="SMART" id="SM00271">
    <property type="entry name" value="DnaJ"/>
    <property type="match status" value="1"/>
</dbReference>
<dbReference type="GO" id="GO:0051082">
    <property type="term" value="F:unfolded protein binding"/>
    <property type="evidence" value="ECO:0007669"/>
    <property type="project" value="TreeGrafter"/>
</dbReference>
<dbReference type="AlphaFoldDB" id="X0W5W8"/>
<dbReference type="PANTHER" id="PTHR43948">
    <property type="entry name" value="DNAJ HOMOLOG SUBFAMILY B"/>
    <property type="match status" value="1"/>
</dbReference>
<dbReference type="Pfam" id="PF00226">
    <property type="entry name" value="DnaJ"/>
    <property type="match status" value="1"/>
</dbReference>
<organism evidence="2">
    <name type="scientific">marine sediment metagenome</name>
    <dbReference type="NCBI Taxonomy" id="412755"/>
    <lineage>
        <taxon>unclassified sequences</taxon>
        <taxon>metagenomes</taxon>
        <taxon>ecological metagenomes</taxon>
    </lineage>
</organism>
<gene>
    <name evidence="2" type="ORF">S01H1_56626</name>
</gene>
<dbReference type="PANTHER" id="PTHR43948:SF10">
    <property type="entry name" value="MRJ, ISOFORM E"/>
    <property type="match status" value="1"/>
</dbReference>
<comment type="caution">
    <text evidence="2">The sequence shown here is derived from an EMBL/GenBank/DDBJ whole genome shotgun (WGS) entry which is preliminary data.</text>
</comment>
<name>X0W5W8_9ZZZZ</name>
<accession>X0W5W8</accession>
<dbReference type="Gene3D" id="1.10.287.110">
    <property type="entry name" value="DnaJ domain"/>
    <property type="match status" value="1"/>
</dbReference>
<dbReference type="InterPro" id="IPR036869">
    <property type="entry name" value="J_dom_sf"/>
</dbReference>
<proteinExistence type="predicted"/>
<dbReference type="SUPFAM" id="SSF46565">
    <property type="entry name" value="Chaperone J-domain"/>
    <property type="match status" value="1"/>
</dbReference>
<protein>
    <recommendedName>
        <fullName evidence="1">J domain-containing protein</fullName>
    </recommendedName>
</protein>
<sequence>MVTNKKMKRDDAEFMERISLDLETRRMACKVLDVDEMADKKQLKKAYRRVAMKFHPDKNLNDPDANKKFTLVKCAYELLAEDKPCPELLKEVNSWPGVPEDNKYRLDNPWGHFLWWREKFFGPI</sequence>
<reference evidence="2" key="1">
    <citation type="journal article" date="2014" name="Front. Microbiol.">
        <title>High frequency of phylogenetically diverse reductive dehalogenase-homologous genes in deep subseafloor sedimentary metagenomes.</title>
        <authorList>
            <person name="Kawai M."/>
            <person name="Futagami T."/>
            <person name="Toyoda A."/>
            <person name="Takaki Y."/>
            <person name="Nishi S."/>
            <person name="Hori S."/>
            <person name="Arai W."/>
            <person name="Tsubouchi T."/>
            <person name="Morono Y."/>
            <person name="Uchiyama I."/>
            <person name="Ito T."/>
            <person name="Fujiyama A."/>
            <person name="Inagaki F."/>
            <person name="Takami H."/>
        </authorList>
    </citation>
    <scope>NUCLEOTIDE SEQUENCE</scope>
    <source>
        <strain evidence="2">Expedition CK06-06</strain>
    </source>
</reference>
<feature type="domain" description="J" evidence="1">
    <location>
        <begin position="27"/>
        <end position="84"/>
    </location>
</feature>
<dbReference type="EMBL" id="BARS01036881">
    <property type="protein sequence ID" value="GAG19988.1"/>
    <property type="molecule type" value="Genomic_DNA"/>
</dbReference>
<evidence type="ECO:0000313" key="2">
    <source>
        <dbReference type="EMBL" id="GAG19988.1"/>
    </source>
</evidence>
<dbReference type="GO" id="GO:0005737">
    <property type="term" value="C:cytoplasm"/>
    <property type="evidence" value="ECO:0007669"/>
    <property type="project" value="TreeGrafter"/>
</dbReference>
<dbReference type="PROSITE" id="PS50076">
    <property type="entry name" value="DNAJ_2"/>
    <property type="match status" value="1"/>
</dbReference>
<dbReference type="InterPro" id="IPR001623">
    <property type="entry name" value="DnaJ_domain"/>
</dbReference>
<dbReference type="GO" id="GO:0051087">
    <property type="term" value="F:protein-folding chaperone binding"/>
    <property type="evidence" value="ECO:0007669"/>
    <property type="project" value="TreeGrafter"/>
</dbReference>
<dbReference type="PRINTS" id="PR00625">
    <property type="entry name" value="JDOMAIN"/>
</dbReference>